<keyword evidence="3" id="KW-1185">Reference proteome</keyword>
<evidence type="ECO:0000313" key="3">
    <source>
        <dbReference type="Proteomes" id="UP000318380"/>
    </source>
</evidence>
<dbReference type="OrthoDB" id="3831039at2"/>
<evidence type="ECO:0000256" key="1">
    <source>
        <dbReference type="SAM" id="MobiDB-lite"/>
    </source>
</evidence>
<name>A0A561BSK0_9ACTN</name>
<gene>
    <name evidence="2" type="ORF">FB561_2894</name>
</gene>
<feature type="compositionally biased region" description="Low complexity" evidence="1">
    <location>
        <begin position="133"/>
        <end position="145"/>
    </location>
</feature>
<feature type="compositionally biased region" description="Polar residues" evidence="1">
    <location>
        <begin position="115"/>
        <end position="129"/>
    </location>
</feature>
<feature type="compositionally biased region" description="Low complexity" evidence="1">
    <location>
        <begin position="84"/>
        <end position="104"/>
    </location>
</feature>
<sequence length="145" mass="15036">MNIHGDITTEPPAPDPGLAAATLAAFAHRHEVVHLLYAAQNEADALHRIADLLRVDQTTVHRILDQPLRSLLPEHRVTLDHLAAQPGYPQAPAAPALTPAGQPAEPVVPPGRPAHTSTGQPVLTPSGQPVLTPGGQPVAGPPAAD</sequence>
<dbReference type="EMBL" id="VIVK01000001">
    <property type="protein sequence ID" value="TWD81772.1"/>
    <property type="molecule type" value="Genomic_DNA"/>
</dbReference>
<accession>A0A561BSK0</accession>
<dbReference type="Proteomes" id="UP000318380">
    <property type="component" value="Unassembled WGS sequence"/>
</dbReference>
<comment type="caution">
    <text evidence="2">The sequence shown here is derived from an EMBL/GenBank/DDBJ whole genome shotgun (WGS) entry which is preliminary data.</text>
</comment>
<protein>
    <submittedName>
        <fullName evidence="2">Uncharacterized protein</fullName>
    </submittedName>
</protein>
<feature type="region of interest" description="Disordered" evidence="1">
    <location>
        <begin position="84"/>
        <end position="145"/>
    </location>
</feature>
<dbReference type="AlphaFoldDB" id="A0A561BSK0"/>
<dbReference type="RefSeq" id="WP_145806890.1">
    <property type="nucleotide sequence ID" value="NZ_VIVK01000001.1"/>
</dbReference>
<proteinExistence type="predicted"/>
<evidence type="ECO:0000313" key="2">
    <source>
        <dbReference type="EMBL" id="TWD81772.1"/>
    </source>
</evidence>
<organism evidence="2 3">
    <name type="scientific">Kribbella amoyensis</name>
    <dbReference type="NCBI Taxonomy" id="996641"/>
    <lineage>
        <taxon>Bacteria</taxon>
        <taxon>Bacillati</taxon>
        <taxon>Actinomycetota</taxon>
        <taxon>Actinomycetes</taxon>
        <taxon>Propionibacteriales</taxon>
        <taxon>Kribbellaceae</taxon>
        <taxon>Kribbella</taxon>
    </lineage>
</organism>
<reference evidence="2 3" key="1">
    <citation type="submission" date="2019-06" db="EMBL/GenBank/DDBJ databases">
        <title>Sequencing the genomes of 1000 actinobacteria strains.</title>
        <authorList>
            <person name="Klenk H.-P."/>
        </authorList>
    </citation>
    <scope>NUCLEOTIDE SEQUENCE [LARGE SCALE GENOMIC DNA]</scope>
    <source>
        <strain evidence="2 3">DSM 24683</strain>
    </source>
</reference>